<feature type="transmembrane region" description="Helical" evidence="1">
    <location>
        <begin position="222"/>
        <end position="238"/>
    </location>
</feature>
<organism evidence="2 3">
    <name type="scientific">Winogradskyella poriferorum</name>
    <dbReference type="NCBI Taxonomy" id="307627"/>
    <lineage>
        <taxon>Bacteria</taxon>
        <taxon>Pseudomonadati</taxon>
        <taxon>Bacteroidota</taxon>
        <taxon>Flavobacteriia</taxon>
        <taxon>Flavobacteriales</taxon>
        <taxon>Flavobacteriaceae</taxon>
        <taxon>Winogradskyella</taxon>
    </lineage>
</organism>
<feature type="transmembrane region" description="Helical" evidence="1">
    <location>
        <begin position="164"/>
        <end position="185"/>
    </location>
</feature>
<evidence type="ECO:0000313" key="3">
    <source>
        <dbReference type="Proteomes" id="UP001356704"/>
    </source>
</evidence>
<dbReference type="Proteomes" id="UP001356704">
    <property type="component" value="Unassembled WGS sequence"/>
</dbReference>
<dbReference type="RefSeq" id="WP_331808243.1">
    <property type="nucleotide sequence ID" value="NZ_JAZHOU010000001.1"/>
</dbReference>
<gene>
    <name evidence="2" type="ORF">V1468_00155</name>
</gene>
<reference evidence="2 3" key="1">
    <citation type="submission" date="2024-02" db="EMBL/GenBank/DDBJ databases">
        <title>Winogradskyella poriferorum JCM 12885.</title>
        <authorList>
            <person name="Zhang D.-F."/>
            <person name="Fu Z.-Y."/>
        </authorList>
    </citation>
    <scope>NUCLEOTIDE SEQUENCE [LARGE SCALE GENOMIC DNA]</scope>
    <source>
        <strain evidence="2 3">JCM 12885</strain>
    </source>
</reference>
<protein>
    <submittedName>
        <fullName evidence="2">Uncharacterized protein</fullName>
    </submittedName>
</protein>
<dbReference type="EMBL" id="JAZHOU010000001">
    <property type="protein sequence ID" value="MEF3077400.1"/>
    <property type="molecule type" value="Genomic_DNA"/>
</dbReference>
<name>A0ABU7W093_9FLAO</name>
<keyword evidence="1" id="KW-0472">Membrane</keyword>
<keyword evidence="1" id="KW-1133">Transmembrane helix</keyword>
<proteinExistence type="predicted"/>
<sequence length="383" mass="43211">MPKKTLQDFDEDLAQAKEDFFREFKNMLSLVKSTDTTSAKIQICLTDLHSKGVKYFNVFSLSLNALCKKKSYGQEIRDSKVDDTINISNTIIKYWKLINSLEEKFQIRKPIPSERAYSNIQVFLKTFDSEAAKKLKVRFEEINLPVSGFNSNKKFCDMTKKQQVTFGAITGLVLLVTLLIITLIIDCPTNFQSTIFTTILALAAAAFATVIPGLIDIRYRQIITASGALAVFVIVFFLKPAELTDFKSCNELTVSGNILYGSEPLKNIELKIMQTNQQTSTDDFGKFNFPPLSSTLNSNISIKLKNESIALDTLYTFTKADIEKPILINIKKHCVVCKRKNAEGNVVFRKESCKGNYKYISNFIEGFTDKSVELGMEADCVRK</sequence>
<feature type="transmembrane region" description="Helical" evidence="1">
    <location>
        <begin position="191"/>
        <end position="215"/>
    </location>
</feature>
<accession>A0ABU7W093</accession>
<evidence type="ECO:0000313" key="2">
    <source>
        <dbReference type="EMBL" id="MEF3077400.1"/>
    </source>
</evidence>
<keyword evidence="1" id="KW-0812">Transmembrane</keyword>
<evidence type="ECO:0000256" key="1">
    <source>
        <dbReference type="SAM" id="Phobius"/>
    </source>
</evidence>
<comment type="caution">
    <text evidence="2">The sequence shown here is derived from an EMBL/GenBank/DDBJ whole genome shotgun (WGS) entry which is preliminary data.</text>
</comment>
<keyword evidence="3" id="KW-1185">Reference proteome</keyword>